<dbReference type="RefSeq" id="WP_013846838.1">
    <property type="nucleotide sequence ID" value="NZ_JFHR01000001.1"/>
</dbReference>
<dbReference type="Proteomes" id="UP000028411">
    <property type="component" value="Unassembled WGS sequence"/>
</dbReference>
<gene>
    <name evidence="5" type="primary">traG_1</name>
    <name evidence="5" type="ORF">BV95_00288</name>
</gene>
<feature type="transmembrane region" description="Helical" evidence="2">
    <location>
        <begin position="355"/>
        <end position="375"/>
    </location>
</feature>
<dbReference type="EMBL" id="JFHR01000001">
    <property type="protein sequence ID" value="KEQ55649.1"/>
    <property type="molecule type" value="Genomic_DNA"/>
</dbReference>
<keyword evidence="2" id="KW-1133">Transmembrane helix</keyword>
<dbReference type="AlphaFoldDB" id="A0A081RKC6"/>
<feature type="transmembrane region" description="Helical" evidence="2">
    <location>
        <begin position="80"/>
        <end position="99"/>
    </location>
</feature>
<evidence type="ECO:0000256" key="2">
    <source>
        <dbReference type="SAM" id="Phobius"/>
    </source>
</evidence>
<feature type="transmembrane region" description="Helical" evidence="2">
    <location>
        <begin position="382"/>
        <end position="399"/>
    </location>
</feature>
<accession>A0A081RKC6</accession>
<evidence type="ECO:0000256" key="1">
    <source>
        <dbReference type="SAM" id="MobiDB-lite"/>
    </source>
</evidence>
<dbReference type="InterPro" id="IPR012931">
    <property type="entry name" value="TraG_N_Proteobacteria"/>
</dbReference>
<feature type="transmembrane region" description="Helical" evidence="2">
    <location>
        <begin position="54"/>
        <end position="73"/>
    </location>
</feature>
<feature type="compositionally biased region" description="Polar residues" evidence="1">
    <location>
        <begin position="1231"/>
        <end position="1243"/>
    </location>
</feature>
<sequence length="1256" mass="132871">MHRLVRAISVLIALFSASPALAIDASFHTYDGFAETVDAFRLVSMIFGDSRYETLVLIVAVVGIALGVLLASIRGQGMGLVAFGFQMLIGVGLFVGLVATTGTVHVYDRVRNAYQPVGDVPNLIVLVAGMTNMMERALAEVIDDNTTDPHAKLEFGAGGHSFDLFLNAASPRGPMTDTFLDATIKDYVRQCYPVARVSPAYGVDDDQLFRTATDLPAAFAAMAGPATFSTVFTSTDKGGTTVSCNEAWEHISTRLSEPALFDNYVAQVCTRTGYDIGNATQLQRCRSNIGELGQMMMDTPLSLQQFLTNVMLGSTVGDVLFEDSPATAARVMANRAVVSSGLATMSTANEWMPTIRATVFGIMLFMMPVALLFILTPINLRVASFALGLFVFVALWGVIDAGIYQLTLGRATDVLAEMRANHVAANAWMLAPSSAMKALAIFGSFRTASAGLAGAFVFTVFRFSGNVFTSFTSGALGVQGQGTAAAAPLATSEGYAGALEAQAGAAGTMARRGAASNFGDFGERSTFGANRAFGAASSVLGEHGGGASGTAAFGMGKLDAARELGGLSPALTGRSLTDPATVRAVRDNAATSAIHNFAEKDALRSLGTGYFGEGQSGERSFAAFTQKMVQWKAFGDTRAYDMMLSGAQRHFERSGYDQQDAALKASTVIAQASADPTFAKLIANTFDQEQMLRNDLTGAQIQVGAMEGRRDFAGDNVRRIERGNVATEQAHRTGSNEGQRNASSMLGLSVQETSRRVAFINALSGEARSTAISQLSRATGRNEAQVMRALETYNAAVQVGTADGATAEAAREGTSVYGRTREAAGFDFAERSGKLDAQREVGHDGTRSAARIGEQRRQADNAGFAEGAAAAGMSVRQAAHLDSFIRTLSQGAGNQVDMAEGGAAGIADRARNERLTRIIDNERLTRMQKLLADHGVDMSKREIAMAQNGDLSLNLTPETAAQMWRGGLINESQLGAVANGGRARFSFADNDLLVSSSVGFQQSARNDTSTRFEAGKQAGPDTIEHFLSSGEQGQAMMQNWLRGGFEMDRHGNWRLNPQVADTLTRDVQAIIAQTGWQRGLSRSAQDQTTMGTTIGAHVGGTISANESEATGGRGQPSGKGQQSNQSPITQKGRSTSGRVGGSLGFESRDVGTTSETAQSAIDIVNYDVRNAIAAAERAAARSGSPEAAFSRELSERILGPNGMRNRYLQDADSGRATFDITGPLTSIEQNSVLKSGRFSTDLDNSPGDGDSSFKKR</sequence>
<feature type="signal peptide" evidence="3">
    <location>
        <begin position="1"/>
        <end position="22"/>
    </location>
</feature>
<feature type="region of interest" description="Disordered" evidence="1">
    <location>
        <begin position="1103"/>
        <end position="1154"/>
    </location>
</feature>
<protein>
    <submittedName>
        <fullName evidence="5">Conjugal transfer protein TraG</fullName>
    </submittedName>
</protein>
<keyword evidence="3" id="KW-0732">Signal</keyword>
<evidence type="ECO:0000313" key="5">
    <source>
        <dbReference type="EMBL" id="KEQ55649.1"/>
    </source>
</evidence>
<dbReference type="OrthoDB" id="5408904at2"/>
<dbReference type="Pfam" id="PF07916">
    <property type="entry name" value="TraG_N"/>
    <property type="match status" value="1"/>
</dbReference>
<evidence type="ECO:0000313" key="6">
    <source>
        <dbReference type="Proteomes" id="UP000028411"/>
    </source>
</evidence>
<comment type="caution">
    <text evidence="5">The sequence shown here is derived from an EMBL/GenBank/DDBJ whole genome shotgun (WGS) entry which is preliminary data.</text>
</comment>
<dbReference type="eggNOG" id="COG3266">
    <property type="taxonomic scope" value="Bacteria"/>
</dbReference>
<name>A0A081RKC6_SPHCR</name>
<feature type="region of interest" description="Disordered" evidence="1">
    <location>
        <begin position="1231"/>
        <end position="1256"/>
    </location>
</feature>
<reference evidence="5 6" key="1">
    <citation type="submission" date="2014-02" db="EMBL/GenBank/DDBJ databases">
        <title>Whole genome sequence of Sphingobium chlorophenolicum NBRC 16172.</title>
        <authorList>
            <person name="Gan H.M."/>
            <person name="Gan H.Y."/>
            <person name="Chew T.H."/>
            <person name="Savka M.A."/>
        </authorList>
    </citation>
    <scope>NUCLEOTIDE SEQUENCE [LARGE SCALE GENOMIC DNA]</scope>
    <source>
        <strain evidence="5 6">NBRC 16172</strain>
    </source>
</reference>
<feature type="domain" description="TraG N-terminal Proteobacteria" evidence="4">
    <location>
        <begin position="27"/>
        <end position="477"/>
    </location>
</feature>
<keyword evidence="2" id="KW-0812">Transmembrane</keyword>
<keyword evidence="2" id="KW-0472">Membrane</keyword>
<evidence type="ECO:0000256" key="3">
    <source>
        <dbReference type="SAM" id="SignalP"/>
    </source>
</evidence>
<evidence type="ECO:0000259" key="4">
    <source>
        <dbReference type="Pfam" id="PF07916"/>
    </source>
</evidence>
<dbReference type="PATRIC" id="fig|46429.4.peg.285"/>
<organism evidence="5 6">
    <name type="scientific">Sphingobium chlorophenolicum</name>
    <dbReference type="NCBI Taxonomy" id="46429"/>
    <lineage>
        <taxon>Bacteria</taxon>
        <taxon>Pseudomonadati</taxon>
        <taxon>Pseudomonadota</taxon>
        <taxon>Alphaproteobacteria</taxon>
        <taxon>Sphingomonadales</taxon>
        <taxon>Sphingomonadaceae</taxon>
        <taxon>Sphingobium</taxon>
    </lineage>
</organism>
<feature type="compositionally biased region" description="Polar residues" evidence="1">
    <location>
        <begin position="1118"/>
        <end position="1137"/>
    </location>
</feature>
<feature type="chain" id="PRO_5001763430" evidence="3">
    <location>
        <begin position="23"/>
        <end position="1256"/>
    </location>
</feature>
<proteinExistence type="predicted"/>